<evidence type="ECO:0000259" key="4">
    <source>
        <dbReference type="PROSITE" id="PS51286"/>
    </source>
</evidence>
<feature type="region of interest" description="Disordered" evidence="3">
    <location>
        <begin position="67"/>
        <end position="89"/>
    </location>
</feature>
<dbReference type="KEGG" id="alim:106512136"/>
<feature type="region of interest" description="Disordered" evidence="3">
    <location>
        <begin position="571"/>
        <end position="592"/>
    </location>
</feature>
<keyword evidence="6" id="KW-0418">Kinase</keyword>
<dbReference type="PANTHER" id="PTHR21228:SF1">
    <property type="entry name" value="FAST KINASE DOMAIN-CONTAINING PROTEIN 2, MITOCHONDRIAL"/>
    <property type="match status" value="1"/>
</dbReference>
<organism evidence="5 6">
    <name type="scientific">Austrofundulus limnaeus</name>
    <name type="common">Annual killifish</name>
    <dbReference type="NCBI Taxonomy" id="52670"/>
    <lineage>
        <taxon>Eukaryota</taxon>
        <taxon>Metazoa</taxon>
        <taxon>Chordata</taxon>
        <taxon>Craniata</taxon>
        <taxon>Vertebrata</taxon>
        <taxon>Euteleostomi</taxon>
        <taxon>Actinopterygii</taxon>
        <taxon>Neopterygii</taxon>
        <taxon>Teleostei</taxon>
        <taxon>Neoteleostei</taxon>
        <taxon>Acanthomorphata</taxon>
        <taxon>Ovalentaria</taxon>
        <taxon>Atherinomorphae</taxon>
        <taxon>Cyprinodontiformes</taxon>
        <taxon>Rivulidae</taxon>
        <taxon>Austrofundulus</taxon>
    </lineage>
</organism>
<dbReference type="SMART" id="SM00952">
    <property type="entry name" value="RAP"/>
    <property type="match status" value="1"/>
</dbReference>
<evidence type="ECO:0000313" key="6">
    <source>
        <dbReference type="RefSeq" id="XP_013856271.1"/>
    </source>
</evidence>
<proteinExistence type="predicted"/>
<dbReference type="AlphaFoldDB" id="A0A2I4ALC4"/>
<dbReference type="PANTHER" id="PTHR21228">
    <property type="entry name" value="FAST LEU-RICH DOMAIN-CONTAINING"/>
    <property type="match status" value="1"/>
</dbReference>
<dbReference type="Proteomes" id="UP000192220">
    <property type="component" value="Unplaced"/>
</dbReference>
<dbReference type="OrthoDB" id="9369505at2759"/>
<feature type="compositionally biased region" description="Basic and acidic residues" evidence="3">
    <location>
        <begin position="67"/>
        <end position="81"/>
    </location>
</feature>
<dbReference type="STRING" id="52670.A0A2I4ALC4"/>
<dbReference type="InterPro" id="IPR050870">
    <property type="entry name" value="FAST_kinase"/>
</dbReference>
<dbReference type="InterPro" id="IPR013584">
    <property type="entry name" value="RAP"/>
</dbReference>
<feature type="domain" description="RAP" evidence="4">
    <location>
        <begin position="596"/>
        <end position="653"/>
    </location>
</feature>
<dbReference type="GO" id="GO:0044528">
    <property type="term" value="P:regulation of mitochondrial mRNA stability"/>
    <property type="evidence" value="ECO:0007669"/>
    <property type="project" value="InterPro"/>
</dbReference>
<dbReference type="Pfam" id="PF06743">
    <property type="entry name" value="FAST_1"/>
    <property type="match status" value="1"/>
</dbReference>
<keyword evidence="2" id="KW-0496">Mitochondrion</keyword>
<dbReference type="InParanoid" id="A0A2I4ALC4"/>
<protein>
    <submittedName>
        <fullName evidence="6">FAST kinase domain-containing protein 2</fullName>
    </submittedName>
</protein>
<keyword evidence="6" id="KW-0808">Transferase</keyword>
<gene>
    <name evidence="6" type="primary">LOC106512136</name>
</gene>
<accession>A0A2I4ALC4</accession>
<dbReference type="GeneID" id="106512136"/>
<evidence type="ECO:0000256" key="1">
    <source>
        <dbReference type="ARBA" id="ARBA00004173"/>
    </source>
</evidence>
<keyword evidence="5" id="KW-1185">Reference proteome</keyword>
<comment type="subcellular location">
    <subcellularLocation>
        <location evidence="1">Mitochondrion</location>
    </subcellularLocation>
</comment>
<reference evidence="6" key="1">
    <citation type="submission" date="2025-08" db="UniProtKB">
        <authorList>
            <consortium name="RefSeq"/>
        </authorList>
    </citation>
    <scope>IDENTIFICATION</scope>
</reference>
<dbReference type="GO" id="GO:0005759">
    <property type="term" value="C:mitochondrial matrix"/>
    <property type="evidence" value="ECO:0007669"/>
    <property type="project" value="TreeGrafter"/>
</dbReference>
<dbReference type="InterPro" id="IPR010622">
    <property type="entry name" value="FAST_Leu-rich"/>
</dbReference>
<dbReference type="GO" id="GO:0035770">
    <property type="term" value="C:ribonucleoprotein granule"/>
    <property type="evidence" value="ECO:0007669"/>
    <property type="project" value="TreeGrafter"/>
</dbReference>
<evidence type="ECO:0000256" key="3">
    <source>
        <dbReference type="SAM" id="MobiDB-lite"/>
    </source>
</evidence>
<dbReference type="GO" id="GO:0000963">
    <property type="term" value="P:mitochondrial RNA processing"/>
    <property type="evidence" value="ECO:0007669"/>
    <property type="project" value="TreeGrafter"/>
</dbReference>
<dbReference type="GO" id="GO:0003723">
    <property type="term" value="F:RNA binding"/>
    <property type="evidence" value="ECO:0007669"/>
    <property type="project" value="TreeGrafter"/>
</dbReference>
<name>A0A2I4ALC4_AUSLI</name>
<sequence length="672" mass="76932">MSVWMAEKVMRWSLRFSCGRFLWKQRFQVTAAVKDSYFPTHRPVCFYGSKQYQKCLSRSLVSAERFHSQGGNHHEETEENSHLSSQPAELSSPAEVHLDGTASDKSFPFMSHLQQCRSPSDVLDLTCKHTLQLWQISACLTYMWSSLKMMSHEQLHYESQLMFEHPEFEKLLQKAMSSVQYMYNKDIVYSLLSMINMGVPHRSRVVQTFLRTCQENLNDFDEKSLSVLASSLIQMEDSPNVNALKEGMKLIVEEHLPSMKNIMSIQIIMRLLGKDAPKTLKQKFEKKALSMSDQFSVPNAVHMISVLAEMDFHSKPLLHVCSQKITENLHTITFSQLYLVLQSCLPLHYRDLDLFTGISDYVASTIDMWTNKQLILFLAAFEQVNFCPDALMEAFVTKVIENPNSFTLKTLLCVLKVYSSFNYNLKHRRQQFLDVISHALDSYLSRMNGTELLTAAYRFCLLNHFPSALLEQLLQTSVLEQIVEQNIHKGWESMVQMLDICLRLDRPPLPQPLSVPTFVLGNPPPRSQPVNPQLSQTLQSLLVGQTNTELQEMVVVENFYVLDGVLTKPPSNHTCVPETSSSTEEQRSPAESTQRIAVIYAPKSNFCYGTSNPRGLLAVKLRHLKILGFTPVLVTEQDLQSESEEDRTNLLRRLIFPEHTSETQPKMEQLDA</sequence>
<dbReference type="PROSITE" id="PS51286">
    <property type="entry name" value="RAP"/>
    <property type="match status" value="1"/>
</dbReference>
<evidence type="ECO:0000256" key="2">
    <source>
        <dbReference type="ARBA" id="ARBA00023128"/>
    </source>
</evidence>
<dbReference type="RefSeq" id="XP_013856271.1">
    <property type="nucleotide sequence ID" value="XM_014000817.1"/>
</dbReference>
<evidence type="ECO:0000313" key="5">
    <source>
        <dbReference type="Proteomes" id="UP000192220"/>
    </source>
</evidence>